<feature type="transmembrane region" description="Helical" evidence="7">
    <location>
        <begin position="125"/>
        <end position="146"/>
    </location>
</feature>
<evidence type="ECO:0000256" key="7">
    <source>
        <dbReference type="SAM" id="Phobius"/>
    </source>
</evidence>
<keyword evidence="3" id="KW-1003">Cell membrane</keyword>
<evidence type="ECO:0000256" key="6">
    <source>
        <dbReference type="ARBA" id="ARBA00023136"/>
    </source>
</evidence>
<gene>
    <name evidence="8" type="ordered locus">Deipe_3934</name>
</gene>
<feature type="transmembrane region" description="Helical" evidence="7">
    <location>
        <begin position="97"/>
        <end position="119"/>
    </location>
</feature>
<feature type="transmembrane region" description="Helical" evidence="7">
    <location>
        <begin position="187"/>
        <end position="208"/>
    </location>
</feature>
<dbReference type="RefSeq" id="WP_015231245.1">
    <property type="nucleotide sequence ID" value="NC_019789.1"/>
</dbReference>
<evidence type="ECO:0000313" key="9">
    <source>
        <dbReference type="Proteomes" id="UP000010467"/>
    </source>
</evidence>
<evidence type="ECO:0000256" key="1">
    <source>
        <dbReference type="ARBA" id="ARBA00004141"/>
    </source>
</evidence>
<accession>L0A626</accession>
<evidence type="ECO:0000256" key="5">
    <source>
        <dbReference type="ARBA" id="ARBA00022989"/>
    </source>
</evidence>
<dbReference type="GO" id="GO:0016020">
    <property type="term" value="C:membrane"/>
    <property type="evidence" value="ECO:0007669"/>
    <property type="project" value="UniProtKB-SubCell"/>
</dbReference>
<feature type="transmembrane region" description="Helical" evidence="7">
    <location>
        <begin position="66"/>
        <end position="85"/>
    </location>
</feature>
<evidence type="ECO:0000256" key="4">
    <source>
        <dbReference type="ARBA" id="ARBA00022692"/>
    </source>
</evidence>
<feature type="transmembrane region" description="Helical" evidence="7">
    <location>
        <begin position="39"/>
        <end position="60"/>
    </location>
</feature>
<dbReference type="PANTHER" id="PTHR36838">
    <property type="entry name" value="AUXIN EFFLUX CARRIER FAMILY PROTEIN"/>
    <property type="match status" value="1"/>
</dbReference>
<keyword evidence="2" id="KW-0813">Transport</keyword>
<dbReference type="PATRIC" id="fig|937777.3.peg.3950"/>
<keyword evidence="5 7" id="KW-1133">Transmembrane helix</keyword>
<proteinExistence type="predicted"/>
<feature type="transmembrane region" description="Helical" evidence="7">
    <location>
        <begin position="158"/>
        <end position="175"/>
    </location>
</feature>
<keyword evidence="8" id="KW-0614">Plasmid</keyword>
<dbReference type="InterPro" id="IPR004776">
    <property type="entry name" value="Mem_transp_PIN-like"/>
</dbReference>
<feature type="transmembrane region" description="Helical" evidence="7">
    <location>
        <begin position="6"/>
        <end position="27"/>
    </location>
</feature>
<feature type="transmembrane region" description="Helical" evidence="7">
    <location>
        <begin position="280"/>
        <end position="303"/>
    </location>
</feature>
<feature type="transmembrane region" description="Helical" evidence="7">
    <location>
        <begin position="248"/>
        <end position="268"/>
    </location>
</feature>
<evidence type="ECO:0000256" key="3">
    <source>
        <dbReference type="ARBA" id="ARBA00022475"/>
    </source>
</evidence>
<dbReference type="GO" id="GO:0055085">
    <property type="term" value="P:transmembrane transport"/>
    <property type="evidence" value="ECO:0007669"/>
    <property type="project" value="InterPro"/>
</dbReference>
<organism evidence="8 9">
    <name type="scientific">Deinococcus peraridilitoris (strain DSM 19664 / LMG 22246 / CIP 109416 / KR-200)</name>
    <dbReference type="NCBI Taxonomy" id="937777"/>
    <lineage>
        <taxon>Bacteria</taxon>
        <taxon>Thermotogati</taxon>
        <taxon>Deinococcota</taxon>
        <taxon>Deinococci</taxon>
        <taxon>Deinococcales</taxon>
        <taxon>Deinococcaceae</taxon>
        <taxon>Deinococcus</taxon>
    </lineage>
</organism>
<dbReference type="KEGG" id="dpd:Deipe_3934"/>
<dbReference type="EMBL" id="CP003383">
    <property type="protein sequence ID" value="AFZ69343.1"/>
    <property type="molecule type" value="Genomic_DNA"/>
</dbReference>
<keyword evidence="4 7" id="KW-0812">Transmembrane</keyword>
<reference evidence="9" key="1">
    <citation type="submission" date="2012-03" db="EMBL/GenBank/DDBJ databases">
        <title>Complete sequence of plasmid 1 of Deinococcus peraridilitoris DSM 19664.</title>
        <authorList>
            <person name="Lucas S."/>
            <person name="Copeland A."/>
            <person name="Lapidus A."/>
            <person name="Glavina del Rio T."/>
            <person name="Dalin E."/>
            <person name="Tice H."/>
            <person name="Bruce D."/>
            <person name="Goodwin L."/>
            <person name="Pitluck S."/>
            <person name="Peters L."/>
            <person name="Mikhailova N."/>
            <person name="Lu M."/>
            <person name="Kyrpides N."/>
            <person name="Mavromatis K."/>
            <person name="Ivanova N."/>
            <person name="Brettin T."/>
            <person name="Detter J.C."/>
            <person name="Han C."/>
            <person name="Larimer F."/>
            <person name="Land M."/>
            <person name="Hauser L."/>
            <person name="Markowitz V."/>
            <person name="Cheng J.-F."/>
            <person name="Hugenholtz P."/>
            <person name="Woyke T."/>
            <person name="Wu D."/>
            <person name="Pukall R."/>
            <person name="Steenblock K."/>
            <person name="Brambilla E."/>
            <person name="Klenk H.-P."/>
            <person name="Eisen J.A."/>
        </authorList>
    </citation>
    <scope>NUCLEOTIDE SEQUENCE [LARGE SCALE GENOMIC DNA]</scope>
    <source>
        <strain evidence="9">DSM 19664 / LMG 22246 / CIP 109416 / KR-200</strain>
        <plasmid evidence="9">Plasmid pDEIPE01</plasmid>
    </source>
</reference>
<feature type="transmembrane region" description="Helical" evidence="7">
    <location>
        <begin position="220"/>
        <end position="242"/>
    </location>
</feature>
<keyword evidence="6 7" id="KW-0472">Membrane</keyword>
<dbReference type="OrthoDB" id="527159at2"/>
<name>L0A626_DEIPD</name>
<protein>
    <submittedName>
        <fullName evidence="8">Putative permease</fullName>
    </submittedName>
</protein>
<evidence type="ECO:0000313" key="8">
    <source>
        <dbReference type="EMBL" id="AFZ69343.1"/>
    </source>
</evidence>
<dbReference type="HOGENOM" id="CLU_056175_4_0_0"/>
<evidence type="ECO:0000256" key="2">
    <source>
        <dbReference type="ARBA" id="ARBA00022448"/>
    </source>
</evidence>
<comment type="subcellular location">
    <subcellularLocation>
        <location evidence="1">Membrane</location>
        <topology evidence="1">Multi-pass membrane protein</topology>
    </subcellularLocation>
</comment>
<dbReference type="Pfam" id="PF03547">
    <property type="entry name" value="Mem_trans"/>
    <property type="match status" value="2"/>
</dbReference>
<sequence length="306" mass="32460">MDTLLFTLNAVLPAFCIVALGAFAGRMMPGLDPLPISRLAMYFMTPALIISTAAHASIPADNASRLAIAYLLFMVVLAVVCYLLVWKQPKKRRNGVVAASLFANTGNMGLSLSLFAYGIPGLERSVIIFVLSMLLMFSIGPALLSGNGGRFRQRLLEAWKLPPIWAAVVGLLLNTTNTDLPVVPDRVLELLGGAVVPTMLLLLGIQVARTWTWKLTAINWPAVLLKSAVAPALAVGVGLLLGLQGLDLAVLTLSAALPTAVNIFGVAVEVGGDYDDVGRTIFITTLTSAFTISATIVTFHQLVPIP</sequence>
<keyword evidence="9" id="KW-1185">Reference proteome</keyword>
<dbReference type="Proteomes" id="UP000010467">
    <property type="component" value="Plasmid pDEIPE01"/>
</dbReference>
<dbReference type="AlphaFoldDB" id="L0A626"/>
<geneLocation type="plasmid" evidence="8 9">
    <name>pDEIPE01</name>
</geneLocation>
<dbReference type="PANTHER" id="PTHR36838:SF1">
    <property type="entry name" value="SLR1864 PROTEIN"/>
    <property type="match status" value="1"/>
</dbReference>